<dbReference type="InterPro" id="IPR029068">
    <property type="entry name" value="Glyas_Bleomycin-R_OHBP_Dase"/>
</dbReference>
<organism evidence="3 4">
    <name type="scientific">Actinomyces oris</name>
    <dbReference type="NCBI Taxonomy" id="544580"/>
    <lineage>
        <taxon>Bacteria</taxon>
        <taxon>Bacillati</taxon>
        <taxon>Actinomycetota</taxon>
        <taxon>Actinomycetes</taxon>
        <taxon>Actinomycetales</taxon>
        <taxon>Actinomycetaceae</taxon>
        <taxon>Actinomyces</taxon>
    </lineage>
</organism>
<evidence type="ECO:0000313" key="4">
    <source>
        <dbReference type="Proteomes" id="UP000186769"/>
    </source>
</evidence>
<sequence>MSTRRAMPLITVRDLDAAIEAYRRLTGMEVVMNHGWIATLSPPGDRSIQISLIASDPTAPVNPAVSIEVDDLDDAYRIARENGWEIVHDLAVEEWGVRRFFFRDADGNIVNVLSHL</sequence>
<feature type="domain" description="VOC" evidence="1">
    <location>
        <begin position="4"/>
        <end position="115"/>
    </location>
</feature>
<gene>
    <name evidence="3" type="ORF">BKH15_12085</name>
    <name evidence="2" type="ORF">BKH29_08160</name>
</gene>
<dbReference type="Proteomes" id="UP000186857">
    <property type="component" value="Unassembled WGS sequence"/>
</dbReference>
<evidence type="ECO:0000259" key="1">
    <source>
        <dbReference type="PROSITE" id="PS51819"/>
    </source>
</evidence>
<dbReference type="AlphaFoldDB" id="A0A109W9J8"/>
<dbReference type="PROSITE" id="PS51819">
    <property type="entry name" value="VOC"/>
    <property type="match status" value="1"/>
</dbReference>
<dbReference type="EMBL" id="MSKJ01000017">
    <property type="protein sequence ID" value="OLO44237.1"/>
    <property type="molecule type" value="Genomic_DNA"/>
</dbReference>
<evidence type="ECO:0000313" key="2">
    <source>
        <dbReference type="EMBL" id="OLO44237.1"/>
    </source>
</evidence>
<protein>
    <submittedName>
        <fullName evidence="3">Glyoxalase</fullName>
    </submittedName>
</protein>
<reference evidence="3 4" key="1">
    <citation type="submission" date="2016-12" db="EMBL/GenBank/DDBJ databases">
        <title>Genomic comparison of strains in the 'Actinomyces naeslundii' group.</title>
        <authorList>
            <person name="Mughal S.R."/>
            <person name="Do T."/>
            <person name="Gilbert S.C."/>
            <person name="Witherden E.A."/>
            <person name="Didelot X."/>
            <person name="Beighton D."/>
        </authorList>
    </citation>
    <scope>NUCLEOTIDE SEQUENCE [LARGE SCALE GENOMIC DNA]</scope>
    <source>
        <strain evidence="3 4">G53E</strain>
    </source>
</reference>
<name>A0A109W9J8_9ACTO</name>
<proteinExistence type="predicted"/>
<dbReference type="InterPro" id="IPR037523">
    <property type="entry name" value="VOC_core"/>
</dbReference>
<dbReference type="InterPro" id="IPR004360">
    <property type="entry name" value="Glyas_Fos-R_dOase_dom"/>
</dbReference>
<dbReference type="EMBL" id="MSKW01000026">
    <property type="protein sequence ID" value="OLO74609.1"/>
    <property type="molecule type" value="Genomic_DNA"/>
</dbReference>
<dbReference type="Proteomes" id="UP000186769">
    <property type="component" value="Unassembled WGS sequence"/>
</dbReference>
<dbReference type="Pfam" id="PF00903">
    <property type="entry name" value="Glyoxalase"/>
    <property type="match status" value="1"/>
</dbReference>
<comment type="caution">
    <text evidence="3">The sequence shown here is derived from an EMBL/GenBank/DDBJ whole genome shotgun (WGS) entry which is preliminary data.</text>
</comment>
<evidence type="ECO:0000313" key="5">
    <source>
        <dbReference type="Proteomes" id="UP000186857"/>
    </source>
</evidence>
<dbReference type="SUPFAM" id="SSF54593">
    <property type="entry name" value="Glyoxalase/Bleomycin resistance protein/Dihydroxybiphenyl dioxygenase"/>
    <property type="match status" value="1"/>
</dbReference>
<reference evidence="2 5" key="2">
    <citation type="submission" date="2016-12" db="EMBL/GenBank/DDBJ databases">
        <title>Genomic Comparison of strains in the 'Actinomyces naeslundii' Group.</title>
        <authorList>
            <person name="Mughal S.R."/>
            <person name="Do T."/>
            <person name="Gilbert S.C."/>
            <person name="Witherden E.A."/>
            <person name="Didelot X."/>
            <person name="Beighton D."/>
        </authorList>
    </citation>
    <scope>NUCLEOTIDE SEQUENCE [LARGE SCALE GENOMIC DNA]</scope>
    <source>
        <strain evidence="2 5">CCUG 33920</strain>
    </source>
</reference>
<evidence type="ECO:0000313" key="3">
    <source>
        <dbReference type="EMBL" id="OLO74609.1"/>
    </source>
</evidence>
<dbReference type="Gene3D" id="3.10.180.10">
    <property type="entry name" value="2,3-Dihydroxybiphenyl 1,2-Dioxygenase, domain 1"/>
    <property type="match status" value="1"/>
</dbReference>
<accession>A0A109W9J8</accession>
<dbReference type="KEGG" id="aos:AXE84_01200"/>